<organism evidence="11">
    <name type="scientific">bioreactor metagenome</name>
    <dbReference type="NCBI Taxonomy" id="1076179"/>
    <lineage>
        <taxon>unclassified sequences</taxon>
        <taxon>metagenomes</taxon>
        <taxon>ecological metagenomes</taxon>
    </lineage>
</organism>
<keyword evidence="6" id="KW-0479">Metal-binding</keyword>
<keyword evidence="8" id="KW-0862">Zinc</keyword>
<dbReference type="SUPFAM" id="SSF54211">
    <property type="entry name" value="Ribosomal protein S5 domain 2-like"/>
    <property type="match status" value="2"/>
</dbReference>
<evidence type="ECO:0000256" key="3">
    <source>
        <dbReference type="ARBA" id="ARBA00012745"/>
    </source>
</evidence>
<evidence type="ECO:0000256" key="9">
    <source>
        <dbReference type="ARBA" id="ARBA00023098"/>
    </source>
</evidence>
<dbReference type="PANTHER" id="PTHR33694:SF1">
    <property type="entry name" value="UDP-3-O-ACYL-N-ACETYLGLUCOSAMINE DEACETYLASE 1, MITOCHONDRIAL-RELATED"/>
    <property type="match status" value="1"/>
</dbReference>
<dbReference type="InterPro" id="IPR015870">
    <property type="entry name" value="UDP-acyl_N-AcGlcN_deAcase_N"/>
</dbReference>
<dbReference type="PANTHER" id="PTHR33694">
    <property type="entry name" value="UDP-3-O-ACYL-N-ACETYLGLUCOSAMINE DEACETYLASE 1, MITOCHONDRIAL-RELATED"/>
    <property type="match status" value="1"/>
</dbReference>
<dbReference type="Gene3D" id="3.30.1700.10">
    <property type="entry name" value="lpxc deacetylase, domain 2"/>
    <property type="match status" value="1"/>
</dbReference>
<dbReference type="InterPro" id="IPR011334">
    <property type="entry name" value="UDP-acyl_GlcNac_deAcase_C"/>
</dbReference>
<dbReference type="NCBIfam" id="TIGR00325">
    <property type="entry name" value="lpxC"/>
    <property type="match status" value="1"/>
</dbReference>
<gene>
    <name evidence="11" type="primary">lpxC_1</name>
    <name evidence="11" type="ORF">SDC9_14666</name>
</gene>
<comment type="cofactor">
    <cofactor evidence="1">
        <name>Zn(2+)</name>
        <dbReference type="ChEBI" id="CHEBI:29105"/>
    </cofactor>
</comment>
<dbReference type="UniPathway" id="UPA00359">
    <property type="reaction ID" value="UER00478"/>
</dbReference>
<keyword evidence="7 11" id="KW-0378">Hydrolase</keyword>
<keyword evidence="4" id="KW-0444">Lipid biosynthesis</keyword>
<comment type="catalytic activity">
    <reaction evidence="10">
        <text>a UDP-3-O-[(3R)-3-hydroxyacyl]-N-acetyl-alpha-D-glucosamine + H2O = a UDP-3-O-[(3R)-3-hydroxyacyl]-alpha-D-glucosamine + acetate</text>
        <dbReference type="Rhea" id="RHEA:67816"/>
        <dbReference type="ChEBI" id="CHEBI:15377"/>
        <dbReference type="ChEBI" id="CHEBI:30089"/>
        <dbReference type="ChEBI" id="CHEBI:137740"/>
        <dbReference type="ChEBI" id="CHEBI:173225"/>
        <dbReference type="EC" id="3.5.1.108"/>
    </reaction>
</comment>
<dbReference type="InterPro" id="IPR004463">
    <property type="entry name" value="UDP-acyl_GlcNac_deAcase"/>
</dbReference>
<evidence type="ECO:0000256" key="6">
    <source>
        <dbReference type="ARBA" id="ARBA00022723"/>
    </source>
</evidence>
<dbReference type="EMBL" id="VSSQ01000044">
    <property type="protein sequence ID" value="MPL68933.1"/>
    <property type="molecule type" value="Genomic_DNA"/>
</dbReference>
<comment type="caution">
    <text evidence="11">The sequence shown here is derived from an EMBL/GenBank/DDBJ whole genome shotgun (WGS) entry which is preliminary data.</text>
</comment>
<evidence type="ECO:0000313" key="11">
    <source>
        <dbReference type="EMBL" id="MPL68933.1"/>
    </source>
</evidence>
<accession>A0A644TPQ6</accession>
<protein>
    <recommendedName>
        <fullName evidence="3">UDP-3-O-acyl-N-acetylglucosamine deacetylase</fullName>
        <ecNumber evidence="3">3.5.1.108</ecNumber>
    </recommendedName>
</protein>
<proteinExistence type="inferred from homology"/>
<evidence type="ECO:0000256" key="1">
    <source>
        <dbReference type="ARBA" id="ARBA00001947"/>
    </source>
</evidence>
<keyword evidence="9" id="KW-0443">Lipid metabolism</keyword>
<dbReference type="InterPro" id="IPR020568">
    <property type="entry name" value="Ribosomal_Su5_D2-typ_SF"/>
</dbReference>
<sequence length="283" mass="30259">MHHKQYQTTIAKAVSYTGIGLHSGQDVAITIKPAPIDSGVVFVRVDLPGAPEVKADTANVTAAMRATTLESGPAKVFTVEHLLAALRAMAVDNCLVEIDSVEPPVADGSGLPFVELIQSAGIVKQDALRRIVRVEEALAVRCGDKFITILPYDGLRITFTSVNPHPLLGVQFGDYEVTSEVFVKEIAPARTIGFMHEIEALQAKGLALGGSLENAIVYDDTTVLTPLRFEDELVRHKILDIIGDIALAGHVHGHIIAVKSGHALNTELAKKLVLQVTNAKGAE</sequence>
<dbReference type="GO" id="GO:0046872">
    <property type="term" value="F:metal ion binding"/>
    <property type="evidence" value="ECO:0007669"/>
    <property type="project" value="UniProtKB-KW"/>
</dbReference>
<evidence type="ECO:0000256" key="5">
    <source>
        <dbReference type="ARBA" id="ARBA00022556"/>
    </source>
</evidence>
<reference evidence="11" key="1">
    <citation type="submission" date="2019-08" db="EMBL/GenBank/DDBJ databases">
        <authorList>
            <person name="Kucharzyk K."/>
            <person name="Murdoch R.W."/>
            <person name="Higgins S."/>
            <person name="Loffler F."/>
        </authorList>
    </citation>
    <scope>NUCLEOTIDE SEQUENCE</scope>
</reference>
<evidence type="ECO:0000256" key="8">
    <source>
        <dbReference type="ARBA" id="ARBA00022833"/>
    </source>
</evidence>
<evidence type="ECO:0000256" key="7">
    <source>
        <dbReference type="ARBA" id="ARBA00022801"/>
    </source>
</evidence>
<dbReference type="GO" id="GO:0009245">
    <property type="term" value="P:lipid A biosynthetic process"/>
    <property type="evidence" value="ECO:0007669"/>
    <property type="project" value="UniProtKB-KW"/>
</dbReference>
<dbReference type="GO" id="GO:0103117">
    <property type="term" value="F:UDP-3-O-acyl-N-acetylglucosamine deacetylase activity"/>
    <property type="evidence" value="ECO:0007669"/>
    <property type="project" value="UniProtKB-EC"/>
</dbReference>
<evidence type="ECO:0000256" key="10">
    <source>
        <dbReference type="ARBA" id="ARBA00024535"/>
    </source>
</evidence>
<dbReference type="GO" id="GO:0016020">
    <property type="term" value="C:membrane"/>
    <property type="evidence" value="ECO:0007669"/>
    <property type="project" value="GOC"/>
</dbReference>
<dbReference type="AlphaFoldDB" id="A0A644TPQ6"/>
<keyword evidence="5" id="KW-0441">Lipid A biosynthesis</keyword>
<dbReference type="Gene3D" id="3.30.230.20">
    <property type="entry name" value="lpxc deacetylase, domain 1"/>
    <property type="match status" value="1"/>
</dbReference>
<evidence type="ECO:0000256" key="2">
    <source>
        <dbReference type="ARBA" id="ARBA00005002"/>
    </source>
</evidence>
<dbReference type="HAMAP" id="MF_00388">
    <property type="entry name" value="LpxC"/>
    <property type="match status" value="1"/>
</dbReference>
<dbReference type="Pfam" id="PF03331">
    <property type="entry name" value="LpxC"/>
    <property type="match status" value="1"/>
</dbReference>
<dbReference type="EC" id="3.5.1.108" evidence="3"/>
<comment type="pathway">
    <text evidence="2">Glycolipid biosynthesis; lipid IV(A) biosynthesis; lipid IV(A) from (3R)-3-hydroxytetradecanoyl-[acyl-carrier-protein] and UDP-N-acetyl-alpha-D-glucosamine: step 2/6.</text>
</comment>
<name>A0A644TPQ6_9ZZZZ</name>
<evidence type="ECO:0000256" key="4">
    <source>
        <dbReference type="ARBA" id="ARBA00022516"/>
    </source>
</evidence>